<sequence>MLEQLGARVRLVRTPAELAEVDALVLPGGESSAIDKLSRIFEVAEPIRARIAEGMPVLGTCAGLILLADRITDAAPGQQTFGGLDVTVQRNAFGSQLDSFEAEVASPIEGEGPATVAFIRAPIVVEVGERAEALASVTGDRVVAVRQGNLLGISFHPEVTGDTSWHRHFLELVEEAR</sequence>
<proteinExistence type="inferred from homology"/>
<organism evidence="8">
    <name type="scientific">Gulosibacter sediminis</name>
    <dbReference type="NCBI Taxonomy" id="1729695"/>
    <lineage>
        <taxon>Bacteria</taxon>
        <taxon>Bacillati</taxon>
        <taxon>Actinomycetota</taxon>
        <taxon>Actinomycetes</taxon>
        <taxon>Micrococcales</taxon>
        <taxon>Microbacteriaceae</taxon>
        <taxon>Gulosibacter</taxon>
    </lineage>
</organism>
<reference evidence="8" key="1">
    <citation type="submission" date="2022-05" db="EMBL/GenBank/DDBJ databases">
        <title>Complete genome sequence of toluene-degrading Gulosibacter sediminis strain ACHW.36C.</title>
        <authorList>
            <person name="Wai A.C."/>
            <person name="Lai G.K."/>
            <person name="Griffin S.D."/>
            <person name="Leung F.C."/>
        </authorList>
    </citation>
    <scope>NUCLEOTIDE SEQUENCE [LARGE SCALE GENOMIC DNA]</scope>
    <source>
        <strain evidence="8">ACHW.36C</strain>
    </source>
</reference>
<protein>
    <recommendedName>
        <fullName evidence="2">glutaminase</fullName>
        <ecNumber evidence="2">3.5.1.2</ecNumber>
    </recommendedName>
</protein>
<keyword evidence="5" id="KW-0315">Glutamine amidotransferase</keyword>
<keyword evidence="3 8" id="KW-0378">Hydrolase</keyword>
<dbReference type="PIRSF" id="PIRSF005639">
    <property type="entry name" value="Glut_amidoT_SNO"/>
    <property type="match status" value="1"/>
</dbReference>
<keyword evidence="6 8" id="KW-0456">Lyase</keyword>
<dbReference type="PANTHER" id="PTHR31559">
    <property type="entry name" value="PYRIDOXAL 5'-PHOSPHATE SYNTHASE SUBUNIT SNO"/>
    <property type="match status" value="1"/>
</dbReference>
<evidence type="ECO:0000256" key="6">
    <source>
        <dbReference type="ARBA" id="ARBA00023239"/>
    </source>
</evidence>
<keyword evidence="4" id="KW-0663">Pyridoxal phosphate</keyword>
<evidence type="ECO:0000256" key="4">
    <source>
        <dbReference type="ARBA" id="ARBA00022898"/>
    </source>
</evidence>
<dbReference type="CDD" id="cd01749">
    <property type="entry name" value="GATase1_PB"/>
    <property type="match status" value="1"/>
</dbReference>
<name>A0ABY4N0E1_9MICO</name>
<dbReference type="SUPFAM" id="SSF52317">
    <property type="entry name" value="Class I glutamine amidotransferase-like"/>
    <property type="match status" value="1"/>
</dbReference>
<dbReference type="PROSITE" id="PS51273">
    <property type="entry name" value="GATASE_TYPE_1"/>
    <property type="match status" value="1"/>
</dbReference>
<dbReference type="GO" id="GO:0004359">
    <property type="term" value="F:glutaminase activity"/>
    <property type="evidence" value="ECO:0007669"/>
    <property type="project" value="UniProtKB-EC"/>
</dbReference>
<evidence type="ECO:0000256" key="1">
    <source>
        <dbReference type="ARBA" id="ARBA00008345"/>
    </source>
</evidence>
<evidence type="ECO:0000256" key="2">
    <source>
        <dbReference type="ARBA" id="ARBA00012918"/>
    </source>
</evidence>
<dbReference type="Gene3D" id="3.40.50.880">
    <property type="match status" value="1"/>
</dbReference>
<evidence type="ECO:0000256" key="5">
    <source>
        <dbReference type="ARBA" id="ARBA00022962"/>
    </source>
</evidence>
<dbReference type="EMBL" id="CP097160">
    <property type="protein sequence ID" value="UQN16104.1"/>
    <property type="molecule type" value="Genomic_DNA"/>
</dbReference>
<comment type="similarity">
    <text evidence="1">Belongs to the glutaminase PdxT/SNO family.</text>
</comment>
<dbReference type="InterPro" id="IPR002161">
    <property type="entry name" value="PdxT/SNO"/>
</dbReference>
<gene>
    <name evidence="8" type="primary">pdxT</name>
    <name evidence="8" type="ORF">M3M28_06950</name>
</gene>
<evidence type="ECO:0000256" key="7">
    <source>
        <dbReference type="ARBA" id="ARBA00049534"/>
    </source>
</evidence>
<evidence type="ECO:0000313" key="8">
    <source>
        <dbReference type="EMBL" id="UQN16104.1"/>
    </source>
</evidence>
<comment type="catalytic activity">
    <reaction evidence="7">
        <text>L-glutamine + H2O = L-glutamate + NH4(+)</text>
        <dbReference type="Rhea" id="RHEA:15889"/>
        <dbReference type="ChEBI" id="CHEBI:15377"/>
        <dbReference type="ChEBI" id="CHEBI:28938"/>
        <dbReference type="ChEBI" id="CHEBI:29985"/>
        <dbReference type="ChEBI" id="CHEBI:58359"/>
        <dbReference type="EC" id="3.5.1.2"/>
    </reaction>
</comment>
<dbReference type="InterPro" id="IPR021196">
    <property type="entry name" value="PdxT/SNO_CS"/>
</dbReference>
<dbReference type="NCBIfam" id="TIGR03800">
    <property type="entry name" value="PLP_synth_Pdx2"/>
    <property type="match status" value="1"/>
</dbReference>
<accession>A0ABY4N0E1</accession>
<dbReference type="PANTHER" id="PTHR31559:SF0">
    <property type="entry name" value="PYRIDOXAL 5'-PHOSPHATE SYNTHASE SUBUNIT SNO1-RELATED"/>
    <property type="match status" value="1"/>
</dbReference>
<dbReference type="PROSITE" id="PS01236">
    <property type="entry name" value="PDXT_SNO_1"/>
    <property type="match status" value="1"/>
</dbReference>
<dbReference type="InterPro" id="IPR029062">
    <property type="entry name" value="Class_I_gatase-like"/>
</dbReference>
<dbReference type="PROSITE" id="PS51130">
    <property type="entry name" value="PDXT_SNO_2"/>
    <property type="match status" value="1"/>
</dbReference>
<dbReference type="GO" id="GO:0036381">
    <property type="term" value="F:pyridoxal 5'-phosphate synthase (glutamine hydrolysing) activity"/>
    <property type="evidence" value="ECO:0007669"/>
    <property type="project" value="UniProtKB-EC"/>
</dbReference>
<dbReference type="Pfam" id="PF01174">
    <property type="entry name" value="SNO"/>
    <property type="match status" value="1"/>
</dbReference>
<dbReference type="PROSITE" id="PS51274">
    <property type="entry name" value="GATASE_COBBQ"/>
    <property type="match status" value="1"/>
</dbReference>
<dbReference type="EC" id="3.5.1.2" evidence="2"/>
<evidence type="ECO:0000256" key="3">
    <source>
        <dbReference type="ARBA" id="ARBA00022801"/>
    </source>
</evidence>